<reference evidence="4" key="1">
    <citation type="journal article" date="2019" name="Int. J. Syst. Evol. Microbiol.">
        <title>The Global Catalogue of Microorganisms (GCM) 10K type strain sequencing project: providing services to taxonomists for standard genome sequencing and annotation.</title>
        <authorList>
            <consortium name="The Broad Institute Genomics Platform"/>
            <consortium name="The Broad Institute Genome Sequencing Center for Infectious Disease"/>
            <person name="Wu L."/>
            <person name="Ma J."/>
        </authorList>
    </citation>
    <scope>NUCLEOTIDE SEQUENCE [LARGE SCALE GENOMIC DNA]</scope>
    <source>
        <strain evidence="4">CGMCC 1.3685</strain>
    </source>
</reference>
<accession>A0ABQ2DP58</accession>
<proteinExistence type="predicted"/>
<feature type="transmembrane region" description="Helical" evidence="1">
    <location>
        <begin position="12"/>
        <end position="33"/>
    </location>
</feature>
<sequence length="344" mass="37178">MSEEDQRYNRNWIIGIISGLLILALLAGAWMVMVKDQLPAELATHWNGRGEVDGYDSLLGHVLTMTFFSVFVVGAIGCAAIMTRAQSIMLARIGLGFAVVLGLMINGLSLALVVGQLGMGSAQFASVHGLTLAVSLTGSALLGLLVFFAYRPREVMHEQSHEIIAADLEANDPASAVTLSQAQRAQLDEVSQVTLTVPGMRWLIAAVAILLMLIGWYADQFVVIFGALAGGLCYWFFFAGAFEVDGQGTRIVASRCFKVMKLQYSDIKAVHVKDVRALEYGGWGYRSDISHKGFLTGNGPAVVIDMGYYQQQIISMPDVATASQICALINAYRLLETTKAATTK</sequence>
<dbReference type="GeneID" id="303304766"/>
<keyword evidence="1" id="KW-0812">Transmembrane</keyword>
<comment type="caution">
    <text evidence="3">The sequence shown here is derived from an EMBL/GenBank/DDBJ whole genome shotgun (WGS) entry which is preliminary data.</text>
</comment>
<feature type="transmembrane region" description="Helical" evidence="1">
    <location>
        <begin position="58"/>
        <end position="81"/>
    </location>
</feature>
<protein>
    <recommendedName>
        <fullName evidence="2">DUF1648 domain-containing protein</fullName>
    </recommendedName>
</protein>
<evidence type="ECO:0000313" key="3">
    <source>
        <dbReference type="EMBL" id="GGJ64339.1"/>
    </source>
</evidence>
<feature type="transmembrane region" description="Helical" evidence="1">
    <location>
        <begin position="224"/>
        <end position="242"/>
    </location>
</feature>
<keyword evidence="1" id="KW-1133">Transmembrane helix</keyword>
<keyword evidence="1" id="KW-0472">Membrane</keyword>
<dbReference type="EMBL" id="BMKX01000006">
    <property type="protein sequence ID" value="GGJ64339.1"/>
    <property type="molecule type" value="Genomic_DNA"/>
</dbReference>
<dbReference type="Pfam" id="PF07853">
    <property type="entry name" value="DUF1648"/>
    <property type="match status" value="1"/>
</dbReference>
<feature type="domain" description="DUF1648" evidence="2">
    <location>
        <begin position="22"/>
        <end position="67"/>
    </location>
</feature>
<dbReference type="RefSeq" id="WP_188685919.1">
    <property type="nucleotide sequence ID" value="NZ_BMKX01000006.1"/>
</dbReference>
<keyword evidence="4" id="KW-1185">Reference proteome</keyword>
<evidence type="ECO:0000256" key="1">
    <source>
        <dbReference type="SAM" id="Phobius"/>
    </source>
</evidence>
<dbReference type="Proteomes" id="UP000606115">
    <property type="component" value="Unassembled WGS sequence"/>
</dbReference>
<organism evidence="3 4">
    <name type="scientific">Glutamicibacter ardleyensis</name>
    <dbReference type="NCBI Taxonomy" id="225894"/>
    <lineage>
        <taxon>Bacteria</taxon>
        <taxon>Bacillati</taxon>
        <taxon>Actinomycetota</taxon>
        <taxon>Actinomycetes</taxon>
        <taxon>Micrococcales</taxon>
        <taxon>Micrococcaceae</taxon>
        <taxon>Glutamicibacter</taxon>
    </lineage>
</organism>
<dbReference type="InterPro" id="IPR012867">
    <property type="entry name" value="DUF1648"/>
</dbReference>
<feature type="transmembrane region" description="Helical" evidence="1">
    <location>
        <begin position="127"/>
        <end position="150"/>
    </location>
</feature>
<evidence type="ECO:0000313" key="4">
    <source>
        <dbReference type="Proteomes" id="UP000606115"/>
    </source>
</evidence>
<evidence type="ECO:0000259" key="2">
    <source>
        <dbReference type="Pfam" id="PF07853"/>
    </source>
</evidence>
<feature type="transmembrane region" description="Helical" evidence="1">
    <location>
        <begin position="202"/>
        <end position="218"/>
    </location>
</feature>
<gene>
    <name evidence="3" type="ORF">GCM10007173_24130</name>
</gene>
<feature type="transmembrane region" description="Helical" evidence="1">
    <location>
        <begin position="93"/>
        <end position="115"/>
    </location>
</feature>
<name>A0ABQ2DP58_9MICC</name>